<proteinExistence type="predicted"/>
<organism evidence="1">
    <name type="scientific">Arundo donax</name>
    <name type="common">Giant reed</name>
    <name type="synonym">Donax arundinaceus</name>
    <dbReference type="NCBI Taxonomy" id="35708"/>
    <lineage>
        <taxon>Eukaryota</taxon>
        <taxon>Viridiplantae</taxon>
        <taxon>Streptophyta</taxon>
        <taxon>Embryophyta</taxon>
        <taxon>Tracheophyta</taxon>
        <taxon>Spermatophyta</taxon>
        <taxon>Magnoliopsida</taxon>
        <taxon>Liliopsida</taxon>
        <taxon>Poales</taxon>
        <taxon>Poaceae</taxon>
        <taxon>PACMAD clade</taxon>
        <taxon>Arundinoideae</taxon>
        <taxon>Arundineae</taxon>
        <taxon>Arundo</taxon>
    </lineage>
</organism>
<dbReference type="AlphaFoldDB" id="A0A0A9D6B5"/>
<protein>
    <submittedName>
        <fullName evidence="1">Uncharacterized protein</fullName>
    </submittedName>
</protein>
<sequence length="22" mass="2547">MQILHQGSIFFFYLLPSDPSCC</sequence>
<dbReference type="EMBL" id="GBRH01216720">
    <property type="protein sequence ID" value="JAD81175.1"/>
    <property type="molecule type" value="Transcribed_RNA"/>
</dbReference>
<evidence type="ECO:0000313" key="1">
    <source>
        <dbReference type="EMBL" id="JAD81175.1"/>
    </source>
</evidence>
<reference evidence="1" key="1">
    <citation type="submission" date="2014-09" db="EMBL/GenBank/DDBJ databases">
        <authorList>
            <person name="Magalhaes I.L.F."/>
            <person name="Oliveira U."/>
            <person name="Santos F.R."/>
            <person name="Vidigal T.H.D.A."/>
            <person name="Brescovit A.D."/>
            <person name="Santos A.J."/>
        </authorList>
    </citation>
    <scope>NUCLEOTIDE SEQUENCE</scope>
    <source>
        <tissue evidence="1">Shoot tissue taken approximately 20 cm above the soil surface</tissue>
    </source>
</reference>
<name>A0A0A9D6B5_ARUDO</name>
<accession>A0A0A9D6B5</accession>
<reference evidence="1" key="2">
    <citation type="journal article" date="2015" name="Data Brief">
        <title>Shoot transcriptome of the giant reed, Arundo donax.</title>
        <authorList>
            <person name="Barrero R.A."/>
            <person name="Guerrero F.D."/>
            <person name="Moolhuijzen P."/>
            <person name="Goolsby J.A."/>
            <person name="Tidwell J."/>
            <person name="Bellgard S.E."/>
            <person name="Bellgard M.I."/>
        </authorList>
    </citation>
    <scope>NUCLEOTIDE SEQUENCE</scope>
    <source>
        <tissue evidence="1">Shoot tissue taken approximately 20 cm above the soil surface</tissue>
    </source>
</reference>